<evidence type="ECO:0000313" key="1">
    <source>
        <dbReference type="EMBL" id="MZQ80962.1"/>
    </source>
</evidence>
<evidence type="ECO:0000313" key="2">
    <source>
        <dbReference type="Proteomes" id="UP000481087"/>
    </source>
</evidence>
<protein>
    <submittedName>
        <fullName evidence="1">Uncharacterized protein</fullName>
    </submittedName>
</protein>
<dbReference type="AlphaFoldDB" id="A0A6L8UUE6"/>
<keyword evidence="2" id="KW-1185">Reference proteome</keyword>
<gene>
    <name evidence="1" type="ORF">GQF01_02260</name>
</gene>
<comment type="caution">
    <text evidence="1">The sequence shown here is derived from an EMBL/GenBank/DDBJ whole genome shotgun (WGS) entry which is preliminary data.</text>
</comment>
<dbReference type="Proteomes" id="UP000481087">
    <property type="component" value="Unassembled WGS sequence"/>
</dbReference>
<organism evidence="1 2">
    <name type="scientific">Paenibacillus silvestris</name>
    <dbReference type="NCBI Taxonomy" id="2606219"/>
    <lineage>
        <taxon>Bacteria</taxon>
        <taxon>Bacillati</taxon>
        <taxon>Bacillota</taxon>
        <taxon>Bacilli</taxon>
        <taxon>Bacillales</taxon>
        <taxon>Paenibacillaceae</taxon>
        <taxon>Paenibacillus</taxon>
    </lineage>
</organism>
<dbReference type="EMBL" id="WTUZ01000005">
    <property type="protein sequence ID" value="MZQ80962.1"/>
    <property type="molecule type" value="Genomic_DNA"/>
</dbReference>
<dbReference type="RefSeq" id="WP_161405266.1">
    <property type="nucleotide sequence ID" value="NZ_WTUZ01000005.1"/>
</dbReference>
<proteinExistence type="predicted"/>
<sequence>MQALLIRIWFYGANAAKPGVNGQTSILERVTGNGSLTSIPNSKMESYIEPATTMDDSQSWENGHPKHQ</sequence>
<reference evidence="1 2" key="1">
    <citation type="submission" date="2019-12" db="EMBL/GenBank/DDBJ databases">
        <title>Paenibacillus sp. nov. sp. isolated from soil.</title>
        <authorList>
            <person name="Kim J."/>
            <person name="Jeong S.E."/>
            <person name="Jung H.S."/>
            <person name="Jeon C.O."/>
        </authorList>
    </citation>
    <scope>NUCLEOTIDE SEQUENCE [LARGE SCALE GENOMIC DNA]</scope>
    <source>
        <strain evidence="1 2">5J-6</strain>
    </source>
</reference>
<accession>A0A6L8UUE6</accession>
<name>A0A6L8UUE6_9BACL</name>